<dbReference type="Pfam" id="PF01206">
    <property type="entry name" value="TusA"/>
    <property type="match status" value="1"/>
</dbReference>
<dbReference type="Gene3D" id="3.30.110.40">
    <property type="entry name" value="TusA-like domain"/>
    <property type="match status" value="1"/>
</dbReference>
<proteinExistence type="predicted"/>
<evidence type="ECO:0000313" key="3">
    <source>
        <dbReference type="Proteomes" id="UP000000628"/>
    </source>
</evidence>
<gene>
    <name evidence="2" type="ordered locus">Jden_0094</name>
</gene>
<evidence type="ECO:0000259" key="1">
    <source>
        <dbReference type="Pfam" id="PF01206"/>
    </source>
</evidence>
<dbReference type="STRING" id="471856.Jden_0094"/>
<dbReference type="InterPro" id="IPR036868">
    <property type="entry name" value="TusA-like_sf"/>
</dbReference>
<evidence type="ECO:0000313" key="2">
    <source>
        <dbReference type="EMBL" id="ACV07770.1"/>
    </source>
</evidence>
<protein>
    <submittedName>
        <fullName evidence="2">SirA family protein</fullName>
    </submittedName>
</protein>
<dbReference type="EMBL" id="CP001706">
    <property type="protein sequence ID" value="ACV07770.1"/>
    <property type="molecule type" value="Genomic_DNA"/>
</dbReference>
<dbReference type="InterPro" id="IPR001455">
    <property type="entry name" value="TusA-like"/>
</dbReference>
<feature type="domain" description="UPF0033" evidence="1">
    <location>
        <begin position="8"/>
        <end position="75"/>
    </location>
</feature>
<dbReference type="HOGENOM" id="CLU_165255_4_0_11"/>
<dbReference type="Proteomes" id="UP000000628">
    <property type="component" value="Chromosome"/>
</dbReference>
<dbReference type="SUPFAM" id="SSF64307">
    <property type="entry name" value="SirA-like"/>
    <property type="match status" value="1"/>
</dbReference>
<sequence>MGADCPVEFDTTGARCVTMLVKIRARLAELPVGGRLVVVSDDPTSVYDLPAWCHMTHHAYVGVSHEGNIMRHTLEVTPDSVRTATGRPWARPSSEDA</sequence>
<keyword evidence="3" id="KW-1185">Reference proteome</keyword>
<organism evidence="2 3">
    <name type="scientific">Jonesia denitrificans (strain ATCC 14870 / DSM 20603 / BCRC 15368 / CIP 55.134 / JCM 11481 / NBRC 15587 / NCTC 10816 / Prevot 55134)</name>
    <name type="common">Listeria denitrificans</name>
    <dbReference type="NCBI Taxonomy" id="471856"/>
    <lineage>
        <taxon>Bacteria</taxon>
        <taxon>Bacillati</taxon>
        <taxon>Actinomycetota</taxon>
        <taxon>Actinomycetes</taxon>
        <taxon>Micrococcales</taxon>
        <taxon>Jonesiaceae</taxon>
        <taxon>Jonesia</taxon>
    </lineage>
</organism>
<dbReference type="KEGG" id="jde:Jden_0094"/>
<reference evidence="2 3" key="1">
    <citation type="journal article" date="2009" name="Stand. Genomic Sci.">
        <title>Complete genome sequence of Jonesia denitrificans type strain (Prevot 55134).</title>
        <authorList>
            <person name="Pukall R."/>
            <person name="Gehrich-Schroter G."/>
            <person name="Lapidus A."/>
            <person name="Nolan M."/>
            <person name="Glavina Del Rio T."/>
            <person name="Lucas S."/>
            <person name="Chen F."/>
            <person name="Tice H."/>
            <person name="Pitluck S."/>
            <person name="Cheng J.F."/>
            <person name="Copeland A."/>
            <person name="Saunders E."/>
            <person name="Brettin T."/>
            <person name="Detter J.C."/>
            <person name="Bruce D."/>
            <person name="Goodwin L."/>
            <person name="Pati A."/>
            <person name="Ivanova N."/>
            <person name="Mavromatis K."/>
            <person name="Ovchinnikova G."/>
            <person name="Chen A."/>
            <person name="Palaniappan K."/>
            <person name="Land M."/>
            <person name="Hauser L."/>
            <person name="Chang Y.J."/>
            <person name="Jeffries C.D."/>
            <person name="Chain P."/>
            <person name="Goker M."/>
            <person name="Bristow J."/>
            <person name="Eisen J.A."/>
            <person name="Markowitz V."/>
            <person name="Hugenholtz P."/>
            <person name="Kyrpides N.C."/>
            <person name="Klenk H.P."/>
            <person name="Han C."/>
        </authorList>
    </citation>
    <scope>NUCLEOTIDE SEQUENCE [LARGE SCALE GENOMIC DNA]</scope>
    <source>
        <strain evidence="3">ATCC 14870 / DSM 20603 / BCRC 15368 / CIP 55.134 / JCM 11481 / NBRC 15587 / NCTC 10816 / Prevot 55134</strain>
    </source>
</reference>
<dbReference type="eggNOG" id="COG0425">
    <property type="taxonomic scope" value="Bacteria"/>
</dbReference>
<dbReference type="CDD" id="cd00291">
    <property type="entry name" value="SirA_YedF_YeeD"/>
    <property type="match status" value="1"/>
</dbReference>
<accession>C7R592</accession>
<dbReference type="RefSeq" id="WP_012805875.1">
    <property type="nucleotide sequence ID" value="NC_013174.1"/>
</dbReference>
<name>C7R592_JONDD</name>
<dbReference type="AlphaFoldDB" id="C7R592"/>